<feature type="transmembrane region" description="Helical" evidence="2">
    <location>
        <begin position="22"/>
        <end position="42"/>
    </location>
</feature>
<dbReference type="EMBL" id="DS022310">
    <property type="protein sequence ID" value="OAJ43777.1"/>
    <property type="molecule type" value="Genomic_DNA"/>
</dbReference>
<feature type="compositionally biased region" description="Polar residues" evidence="1">
    <location>
        <begin position="252"/>
        <end position="262"/>
    </location>
</feature>
<evidence type="ECO:0000313" key="4">
    <source>
        <dbReference type="EMBL" id="OAJ43777.1"/>
    </source>
</evidence>
<feature type="transmembrane region" description="Helical" evidence="2">
    <location>
        <begin position="395"/>
        <end position="423"/>
    </location>
</feature>
<protein>
    <recommendedName>
        <fullName evidence="3">MHYT domain-containing protein</fullName>
    </recommendedName>
</protein>
<dbReference type="STRING" id="403673.A0A177WUK6"/>
<organism evidence="4 5">
    <name type="scientific">Batrachochytrium dendrobatidis (strain JEL423)</name>
    <dbReference type="NCBI Taxonomy" id="403673"/>
    <lineage>
        <taxon>Eukaryota</taxon>
        <taxon>Fungi</taxon>
        <taxon>Fungi incertae sedis</taxon>
        <taxon>Chytridiomycota</taxon>
        <taxon>Chytridiomycota incertae sedis</taxon>
        <taxon>Chytridiomycetes</taxon>
        <taxon>Rhizophydiales</taxon>
        <taxon>Rhizophydiales incertae sedis</taxon>
        <taxon>Batrachochytrium</taxon>
    </lineage>
</organism>
<feature type="domain" description="MHYT" evidence="3">
    <location>
        <begin position="294"/>
        <end position="351"/>
    </location>
</feature>
<dbReference type="AlphaFoldDB" id="A0A177WUK6"/>
<evidence type="ECO:0000256" key="1">
    <source>
        <dbReference type="SAM" id="MobiDB-lite"/>
    </source>
</evidence>
<dbReference type="PANTHER" id="PTHR35152:SF1">
    <property type="entry name" value="DOMAIN SIGNALLING PROTEIN, PUTATIVE (AFU_ORTHOLOGUE AFUA_5G11310)-RELATED"/>
    <property type="match status" value="1"/>
</dbReference>
<evidence type="ECO:0000256" key="2">
    <source>
        <dbReference type="SAM" id="Phobius"/>
    </source>
</evidence>
<evidence type="ECO:0000313" key="5">
    <source>
        <dbReference type="Proteomes" id="UP000077115"/>
    </source>
</evidence>
<feature type="domain" description="MHYT" evidence="3">
    <location>
        <begin position="98"/>
        <end position="172"/>
    </location>
</feature>
<reference evidence="4 5" key="1">
    <citation type="submission" date="2006-10" db="EMBL/GenBank/DDBJ databases">
        <title>The Genome Sequence of Batrachochytrium dendrobatidis JEL423.</title>
        <authorList>
            <consortium name="The Broad Institute Genome Sequencing Platform"/>
            <person name="Birren B."/>
            <person name="Lander E."/>
            <person name="Galagan J."/>
            <person name="Cuomo C."/>
            <person name="Devon K."/>
            <person name="Jaffe D."/>
            <person name="Butler J."/>
            <person name="Alvarez P."/>
            <person name="Gnerre S."/>
            <person name="Grabherr M."/>
            <person name="Kleber M."/>
            <person name="Mauceli E."/>
            <person name="Brockman W."/>
            <person name="Young S."/>
            <person name="LaButti K."/>
            <person name="Sykes S."/>
            <person name="DeCaprio D."/>
            <person name="Crawford M."/>
            <person name="Koehrsen M."/>
            <person name="Engels R."/>
            <person name="Montgomery P."/>
            <person name="Pearson M."/>
            <person name="Howarth C."/>
            <person name="Larson L."/>
            <person name="White J."/>
            <person name="O'Leary S."/>
            <person name="Kodira C."/>
            <person name="Zeng Q."/>
            <person name="Yandava C."/>
            <person name="Alvarado L."/>
            <person name="Longcore J."/>
            <person name="James T."/>
        </authorList>
    </citation>
    <scope>NUCLEOTIDE SEQUENCE [LARGE SCALE GENOMIC DNA]</scope>
    <source>
        <strain evidence="4 5">JEL423</strain>
    </source>
</reference>
<keyword evidence="2" id="KW-1133">Transmembrane helix</keyword>
<proteinExistence type="predicted"/>
<evidence type="ECO:0000259" key="3">
    <source>
        <dbReference type="Pfam" id="PF03707"/>
    </source>
</evidence>
<feature type="transmembrane region" description="Helical" evidence="2">
    <location>
        <begin position="85"/>
        <end position="107"/>
    </location>
</feature>
<reference evidence="4 5" key="2">
    <citation type="submission" date="2016-05" db="EMBL/GenBank/DDBJ databases">
        <title>Lineage-specific infection strategies underlie the spectrum of fungal disease in amphibians.</title>
        <authorList>
            <person name="Cuomo C.A."/>
            <person name="Farrer R.A."/>
            <person name="James T."/>
            <person name="Longcore J."/>
            <person name="Birren B."/>
        </authorList>
    </citation>
    <scope>NUCLEOTIDE SEQUENCE [LARGE SCALE GENOMIC DNA]</scope>
    <source>
        <strain evidence="4 5">JEL423</strain>
    </source>
</reference>
<feature type="transmembrane region" description="Helical" evidence="2">
    <location>
        <begin position="285"/>
        <end position="309"/>
    </location>
</feature>
<feature type="transmembrane region" description="Helical" evidence="2">
    <location>
        <begin position="321"/>
        <end position="343"/>
    </location>
</feature>
<dbReference type="Proteomes" id="UP000077115">
    <property type="component" value="Unassembled WGS sequence"/>
</dbReference>
<accession>A0A177WUK6</accession>
<dbReference type="PANTHER" id="PTHR35152">
    <property type="entry name" value="DOMAIN SIGNALLING PROTEIN, PUTATIVE (AFU_ORTHOLOGUE AFUA_5G11310)-RELATED"/>
    <property type="match status" value="1"/>
</dbReference>
<feature type="transmembrane region" description="Helical" evidence="2">
    <location>
        <begin position="350"/>
        <end position="375"/>
    </location>
</feature>
<name>A0A177WUK6_BATDL</name>
<feature type="transmembrane region" description="Helical" evidence="2">
    <location>
        <begin position="149"/>
        <end position="179"/>
    </location>
</feature>
<feature type="region of interest" description="Disordered" evidence="1">
    <location>
        <begin position="235"/>
        <end position="262"/>
    </location>
</feature>
<gene>
    <name evidence="4" type="ORF">BDEG_27097</name>
</gene>
<keyword evidence="2" id="KW-0812">Transmembrane</keyword>
<dbReference type="InterPro" id="IPR005330">
    <property type="entry name" value="MHYT_dom"/>
</dbReference>
<dbReference type="Pfam" id="PF03707">
    <property type="entry name" value="MHYT"/>
    <property type="match status" value="2"/>
</dbReference>
<dbReference type="VEuPathDB" id="FungiDB:BDEG_27097"/>
<keyword evidence="2" id="KW-0472">Membrane</keyword>
<dbReference type="OrthoDB" id="163408at2759"/>
<sequence length="426" mass="46654">MPLVVKNEDHPTFVFTVEYDPFLVFVSYWTAVLGSYTGIQILNELMTVYQTYIAINVNNLLLNPPQIKNQILQNIYIYFKINAKIILSIFMIAIALGGCGIWGMHFLGMHALRLYIVPKNVTSSLPIFDPYTEEISQNYFLIIPLYYEIWTTVASLLIAVLAVFIGMLISAYAAGMIYVRSDSHKMSAILAAHSAKVGTSSHAQHSGAHSVSQRAVASHIMDSMKINPMASVHNASNATSPAGSPEKLIPPASQTPAPTTENNSEGYININKINFFQLSMVRKAYFMLGCSITGLGAAAMHYCGVASIRIPGVSLSHRSEIVALAVIIGLVVAIAGLWILFFLRGWVFRLMAPLVIGAAVFSLHYVGMYGTSFSITSDPMVMDHHVFLKSNPTVIGGLLIEIVRAQVNFSLELIILAVGFHLLNAH</sequence>